<evidence type="ECO:0000313" key="2">
    <source>
        <dbReference type="EMBL" id="OQV18660.1"/>
    </source>
</evidence>
<comment type="caution">
    <text evidence="2">The sequence shown here is derived from an EMBL/GenBank/DDBJ whole genome shotgun (WGS) entry which is preliminary data.</text>
</comment>
<accession>A0A1W0WTZ5</accession>
<dbReference type="AlphaFoldDB" id="A0A1W0WTZ5"/>
<evidence type="ECO:0000259" key="1">
    <source>
        <dbReference type="Pfam" id="PF00010"/>
    </source>
</evidence>
<dbReference type="Proteomes" id="UP000192578">
    <property type="component" value="Unassembled WGS sequence"/>
</dbReference>
<protein>
    <recommendedName>
        <fullName evidence="1">BHLH domain-containing protein</fullName>
    </recommendedName>
</protein>
<evidence type="ECO:0000313" key="3">
    <source>
        <dbReference type="Proteomes" id="UP000192578"/>
    </source>
</evidence>
<dbReference type="GO" id="GO:0046983">
    <property type="term" value="F:protein dimerization activity"/>
    <property type="evidence" value="ECO:0007669"/>
    <property type="project" value="InterPro"/>
</dbReference>
<gene>
    <name evidence="2" type="ORF">BV898_07289</name>
</gene>
<dbReference type="EMBL" id="MTYJ01000047">
    <property type="protein sequence ID" value="OQV18660.1"/>
    <property type="molecule type" value="Genomic_DNA"/>
</dbReference>
<dbReference type="Gene3D" id="4.10.280.10">
    <property type="entry name" value="Helix-loop-helix DNA-binding domain"/>
    <property type="match status" value="1"/>
</dbReference>
<dbReference type="SUPFAM" id="SSF47459">
    <property type="entry name" value="HLH, helix-loop-helix DNA-binding domain"/>
    <property type="match status" value="1"/>
</dbReference>
<proteinExistence type="predicted"/>
<sequence>MKALVLTQSGSVSPKLVKSGGIRKCRSDRKVSRLEILQHVIEYIQDLESQMEFHPDAENLCSGSTTPDIAAGKVHLPMNFSVAGVWKLGDL</sequence>
<dbReference type="InterPro" id="IPR036638">
    <property type="entry name" value="HLH_DNA-bd_sf"/>
</dbReference>
<feature type="domain" description="BHLH" evidence="1">
    <location>
        <begin position="26"/>
        <end position="48"/>
    </location>
</feature>
<organism evidence="2 3">
    <name type="scientific">Hypsibius exemplaris</name>
    <name type="common">Freshwater tardigrade</name>
    <dbReference type="NCBI Taxonomy" id="2072580"/>
    <lineage>
        <taxon>Eukaryota</taxon>
        <taxon>Metazoa</taxon>
        <taxon>Ecdysozoa</taxon>
        <taxon>Tardigrada</taxon>
        <taxon>Eutardigrada</taxon>
        <taxon>Parachela</taxon>
        <taxon>Hypsibioidea</taxon>
        <taxon>Hypsibiidae</taxon>
        <taxon>Hypsibius</taxon>
    </lineage>
</organism>
<dbReference type="OrthoDB" id="10047910at2759"/>
<name>A0A1W0WTZ5_HYPEX</name>
<reference evidence="3" key="1">
    <citation type="submission" date="2017-01" db="EMBL/GenBank/DDBJ databases">
        <title>Comparative genomics of anhydrobiosis in the tardigrade Hypsibius dujardini.</title>
        <authorList>
            <person name="Yoshida Y."/>
            <person name="Koutsovoulos G."/>
            <person name="Laetsch D."/>
            <person name="Stevens L."/>
            <person name="Kumar S."/>
            <person name="Horikawa D."/>
            <person name="Ishino K."/>
            <person name="Komine S."/>
            <person name="Tomita M."/>
            <person name="Blaxter M."/>
            <person name="Arakawa K."/>
        </authorList>
    </citation>
    <scope>NUCLEOTIDE SEQUENCE [LARGE SCALE GENOMIC DNA]</scope>
    <source>
        <strain evidence="3">Z151</strain>
    </source>
</reference>
<dbReference type="InterPro" id="IPR011598">
    <property type="entry name" value="bHLH_dom"/>
</dbReference>
<keyword evidence="3" id="KW-1185">Reference proteome</keyword>
<dbReference type="Pfam" id="PF00010">
    <property type="entry name" value="HLH"/>
    <property type="match status" value="1"/>
</dbReference>